<protein>
    <submittedName>
        <fullName evidence="1">Uncharacterized protein</fullName>
    </submittedName>
</protein>
<name>A0AAV3QAV1_LITER</name>
<evidence type="ECO:0000313" key="1">
    <source>
        <dbReference type="EMBL" id="GAA0159327.1"/>
    </source>
</evidence>
<comment type="caution">
    <text evidence="1">The sequence shown here is derived from an EMBL/GenBank/DDBJ whole genome shotgun (WGS) entry which is preliminary data.</text>
</comment>
<reference evidence="1 2" key="1">
    <citation type="submission" date="2024-01" db="EMBL/GenBank/DDBJ databases">
        <title>The complete chloroplast genome sequence of Lithospermum erythrorhizon: insights into the phylogenetic relationship among Boraginaceae species and the maternal lineages of purple gromwells.</title>
        <authorList>
            <person name="Okada T."/>
            <person name="Watanabe K."/>
        </authorList>
    </citation>
    <scope>NUCLEOTIDE SEQUENCE [LARGE SCALE GENOMIC DNA]</scope>
</reference>
<keyword evidence="2" id="KW-1185">Reference proteome</keyword>
<dbReference type="AlphaFoldDB" id="A0AAV3QAV1"/>
<evidence type="ECO:0000313" key="2">
    <source>
        <dbReference type="Proteomes" id="UP001454036"/>
    </source>
</evidence>
<accession>A0AAV3QAV1</accession>
<organism evidence="1 2">
    <name type="scientific">Lithospermum erythrorhizon</name>
    <name type="common">Purple gromwell</name>
    <name type="synonym">Lithospermum officinale var. erythrorhizon</name>
    <dbReference type="NCBI Taxonomy" id="34254"/>
    <lineage>
        <taxon>Eukaryota</taxon>
        <taxon>Viridiplantae</taxon>
        <taxon>Streptophyta</taxon>
        <taxon>Embryophyta</taxon>
        <taxon>Tracheophyta</taxon>
        <taxon>Spermatophyta</taxon>
        <taxon>Magnoliopsida</taxon>
        <taxon>eudicotyledons</taxon>
        <taxon>Gunneridae</taxon>
        <taxon>Pentapetalae</taxon>
        <taxon>asterids</taxon>
        <taxon>lamiids</taxon>
        <taxon>Boraginales</taxon>
        <taxon>Boraginaceae</taxon>
        <taxon>Boraginoideae</taxon>
        <taxon>Lithospermeae</taxon>
        <taxon>Lithospermum</taxon>
    </lineage>
</organism>
<dbReference type="EMBL" id="BAABME010003575">
    <property type="protein sequence ID" value="GAA0159327.1"/>
    <property type="molecule type" value="Genomic_DNA"/>
</dbReference>
<gene>
    <name evidence="1" type="ORF">LIER_16132</name>
</gene>
<sequence length="107" mass="13159">MMSQNVMMKKYNLRRKLAMKDEMKALMYNLTWELANLPDRKMALQNKWVYWIKKEQDVKHYKTRFIVKGPWLLNTTSRAKWSNPLRKVQDLFPEITSPDDVNFRYWK</sequence>
<dbReference type="Proteomes" id="UP001454036">
    <property type="component" value="Unassembled WGS sequence"/>
</dbReference>
<proteinExistence type="predicted"/>